<organism evidence="1 2">
    <name type="scientific">Drosophila gunungcola</name>
    <name type="common">fruit fly</name>
    <dbReference type="NCBI Taxonomy" id="103775"/>
    <lineage>
        <taxon>Eukaryota</taxon>
        <taxon>Metazoa</taxon>
        <taxon>Ecdysozoa</taxon>
        <taxon>Arthropoda</taxon>
        <taxon>Hexapoda</taxon>
        <taxon>Insecta</taxon>
        <taxon>Pterygota</taxon>
        <taxon>Neoptera</taxon>
        <taxon>Endopterygota</taxon>
        <taxon>Diptera</taxon>
        <taxon>Brachycera</taxon>
        <taxon>Muscomorpha</taxon>
        <taxon>Ephydroidea</taxon>
        <taxon>Drosophilidae</taxon>
        <taxon>Drosophila</taxon>
        <taxon>Sophophora</taxon>
    </lineage>
</organism>
<proteinExistence type="predicted"/>
<dbReference type="Proteomes" id="UP001059596">
    <property type="component" value="Unassembled WGS sequence"/>
</dbReference>
<reference evidence="1" key="1">
    <citation type="journal article" date="2023" name="Genome Biol. Evol.">
        <title>Long-read-based Genome Assembly of Drosophila gunungcola Reveals Fewer Chemosensory Genes in Flower-breeding Species.</title>
        <authorList>
            <person name="Negi A."/>
            <person name="Liao B.Y."/>
            <person name="Yeh S.D."/>
        </authorList>
    </citation>
    <scope>NUCLEOTIDE SEQUENCE</scope>
    <source>
        <strain evidence="1">Sukarami</strain>
    </source>
</reference>
<gene>
    <name evidence="1" type="ORF">M5D96_008348</name>
</gene>
<accession>A0A9Q0BNV1</accession>
<protein>
    <submittedName>
        <fullName evidence="1">Uncharacterized protein</fullName>
    </submittedName>
</protein>
<evidence type="ECO:0000313" key="2">
    <source>
        <dbReference type="Proteomes" id="UP001059596"/>
    </source>
</evidence>
<sequence length="60" mass="7095">MRQEHRSTKDVNVDVDVDVAIVERPGHEKRIRRIPAFDAFMQHRHPARDLPNLTLVNLRQ</sequence>
<comment type="caution">
    <text evidence="1">The sequence shown here is derived from an EMBL/GenBank/DDBJ whole genome shotgun (WGS) entry which is preliminary data.</text>
</comment>
<dbReference type="EMBL" id="JAMKOV010000007">
    <property type="protein sequence ID" value="KAI8038450.1"/>
    <property type="molecule type" value="Genomic_DNA"/>
</dbReference>
<name>A0A9Q0BNV1_9MUSC</name>
<dbReference type="AlphaFoldDB" id="A0A9Q0BNV1"/>
<evidence type="ECO:0000313" key="1">
    <source>
        <dbReference type="EMBL" id="KAI8038450.1"/>
    </source>
</evidence>
<keyword evidence="2" id="KW-1185">Reference proteome</keyword>